<accession>A0AB36RHX4</accession>
<dbReference type="EMBL" id="NPKI01000001">
    <property type="protein sequence ID" value="PAQ04314.1"/>
    <property type="molecule type" value="Genomic_DNA"/>
</dbReference>
<name>A0AB36RHX4_9HYPH</name>
<dbReference type="AlphaFoldDB" id="A0AB36RHX4"/>
<organism evidence="1 2">
    <name type="scientific">Mesorhizobium mediterraneum</name>
    <dbReference type="NCBI Taxonomy" id="43617"/>
    <lineage>
        <taxon>Bacteria</taxon>
        <taxon>Pseudomonadati</taxon>
        <taxon>Pseudomonadota</taxon>
        <taxon>Alphaproteobacteria</taxon>
        <taxon>Hyphomicrobiales</taxon>
        <taxon>Phyllobacteriaceae</taxon>
        <taxon>Mesorhizobium</taxon>
    </lineage>
</organism>
<comment type="caution">
    <text evidence="1">The sequence shown here is derived from an EMBL/GenBank/DDBJ whole genome shotgun (WGS) entry which is preliminary data.</text>
</comment>
<evidence type="ECO:0000313" key="1">
    <source>
        <dbReference type="EMBL" id="PAQ04314.1"/>
    </source>
</evidence>
<reference evidence="2" key="1">
    <citation type="submission" date="2017-08" db="EMBL/GenBank/DDBJ databases">
        <title>Mesorhizobium wenxinae sp. nov., a novel rhizobial species isolated from root nodules of chickpea (Cicer arietinum L.).</title>
        <authorList>
            <person name="Zhang J."/>
        </authorList>
    </citation>
    <scope>NUCLEOTIDE SEQUENCE [LARGE SCALE GENOMIC DNA]</scope>
    <source>
        <strain evidence="2">USDA 3392</strain>
    </source>
</reference>
<keyword evidence="2" id="KW-1185">Reference proteome</keyword>
<sequence>MPEIPPYEDSPPNVDAITDYDWRHRITYLRLFDAARDGAAWREAVEIIFGFDVDAHPERAKRIYDSHLARARWMSEVGYRYLVQGRFVQ</sequence>
<gene>
    <name evidence="1" type="ORF">CIT25_00270</name>
</gene>
<dbReference type="RefSeq" id="WP_095482587.1">
    <property type="nucleotide sequence ID" value="NZ_CP088153.1"/>
</dbReference>
<evidence type="ECO:0000313" key="2">
    <source>
        <dbReference type="Proteomes" id="UP000216215"/>
    </source>
</evidence>
<protein>
    <submittedName>
        <fullName evidence="1">DUF2285 domain-containing protein</fullName>
    </submittedName>
</protein>
<proteinExistence type="predicted"/>
<dbReference type="Proteomes" id="UP000216215">
    <property type="component" value="Unassembled WGS sequence"/>
</dbReference>